<organism evidence="1 2">
    <name type="scientific">Hyaloscypha bicolor E</name>
    <dbReference type="NCBI Taxonomy" id="1095630"/>
    <lineage>
        <taxon>Eukaryota</taxon>
        <taxon>Fungi</taxon>
        <taxon>Dikarya</taxon>
        <taxon>Ascomycota</taxon>
        <taxon>Pezizomycotina</taxon>
        <taxon>Leotiomycetes</taxon>
        <taxon>Helotiales</taxon>
        <taxon>Hyaloscyphaceae</taxon>
        <taxon>Hyaloscypha</taxon>
        <taxon>Hyaloscypha bicolor</taxon>
    </lineage>
</organism>
<proteinExistence type="predicted"/>
<reference evidence="1 2" key="1">
    <citation type="submission" date="2016-04" db="EMBL/GenBank/DDBJ databases">
        <title>A degradative enzymes factory behind the ericoid mycorrhizal symbiosis.</title>
        <authorList>
            <consortium name="DOE Joint Genome Institute"/>
            <person name="Martino E."/>
            <person name="Morin E."/>
            <person name="Grelet G."/>
            <person name="Kuo A."/>
            <person name="Kohler A."/>
            <person name="Daghino S."/>
            <person name="Barry K."/>
            <person name="Choi C."/>
            <person name="Cichocki N."/>
            <person name="Clum A."/>
            <person name="Copeland A."/>
            <person name="Hainaut M."/>
            <person name="Haridas S."/>
            <person name="Labutti K."/>
            <person name="Lindquist E."/>
            <person name="Lipzen A."/>
            <person name="Khouja H.-R."/>
            <person name="Murat C."/>
            <person name="Ohm R."/>
            <person name="Olson A."/>
            <person name="Spatafora J."/>
            <person name="Veneault-Fourrey C."/>
            <person name="Henrissat B."/>
            <person name="Grigoriev I."/>
            <person name="Martin F."/>
            <person name="Perotto S."/>
        </authorList>
    </citation>
    <scope>NUCLEOTIDE SEQUENCE [LARGE SCALE GENOMIC DNA]</scope>
    <source>
        <strain evidence="1 2">E</strain>
    </source>
</reference>
<evidence type="ECO:0000313" key="2">
    <source>
        <dbReference type="Proteomes" id="UP000235371"/>
    </source>
</evidence>
<dbReference type="RefSeq" id="XP_024726955.1">
    <property type="nucleotide sequence ID" value="XM_024884229.1"/>
</dbReference>
<keyword evidence="2" id="KW-1185">Reference proteome</keyword>
<sequence>MRDGGQPACNRGNGGQSRYTLFHWLGASGGEPTPQSGPVLTGLPRRILDTVRPKCSSQAPAFGKWQHTRFLTQSAAVDTPVSAVNLTLNHSTTDPHMCVADPGRQTHLTFWLWREAGLRLSLLLASSSITCSWTMGTAEVALPIGSLLDESPPSEVIH</sequence>
<name>A0A2J6SH05_9HELO</name>
<dbReference type="AlphaFoldDB" id="A0A2J6SH05"/>
<dbReference type="Proteomes" id="UP000235371">
    <property type="component" value="Unassembled WGS sequence"/>
</dbReference>
<accession>A0A2J6SH05</accession>
<dbReference type="EMBL" id="KZ613914">
    <property type="protein sequence ID" value="PMD50051.1"/>
    <property type="molecule type" value="Genomic_DNA"/>
</dbReference>
<dbReference type="GeneID" id="36592306"/>
<protein>
    <submittedName>
        <fullName evidence="1">Uncharacterized protein</fullName>
    </submittedName>
</protein>
<evidence type="ECO:0000313" key="1">
    <source>
        <dbReference type="EMBL" id="PMD50051.1"/>
    </source>
</evidence>
<gene>
    <name evidence="1" type="ORF">K444DRAFT_638263</name>
</gene>
<dbReference type="InParanoid" id="A0A2J6SH05"/>